<keyword evidence="5" id="KW-1185">Reference proteome</keyword>
<comment type="caution">
    <text evidence="4">The sequence shown here is derived from an EMBL/GenBank/DDBJ whole genome shotgun (WGS) entry which is preliminary data.</text>
</comment>
<dbReference type="GO" id="GO:0006338">
    <property type="term" value="P:chromatin remodeling"/>
    <property type="evidence" value="ECO:0007669"/>
    <property type="project" value="UniProtKB-ARBA"/>
</dbReference>
<accession>A0A167C6K7</accession>
<dbReference type="Proteomes" id="UP000076584">
    <property type="component" value="Unassembled WGS sequence"/>
</dbReference>
<dbReference type="InterPro" id="IPR016197">
    <property type="entry name" value="Chromo-like_dom_sf"/>
</dbReference>
<dbReference type="STRING" id="1573173.A0A167C6K7"/>
<dbReference type="Gene3D" id="2.40.50.40">
    <property type="match status" value="1"/>
</dbReference>
<comment type="subunit">
    <text evidence="1">Component of the NuA4 histone acetyltransferase complex.</text>
</comment>
<feature type="domain" description="Chromo" evidence="3">
    <location>
        <begin position="133"/>
        <end position="183"/>
    </location>
</feature>
<proteinExistence type="predicted"/>
<name>A0A167C6K7_COLIC</name>
<evidence type="ECO:0000259" key="3">
    <source>
        <dbReference type="PROSITE" id="PS50013"/>
    </source>
</evidence>
<dbReference type="InterPro" id="IPR000953">
    <property type="entry name" value="Chromo/chromo_shadow_dom"/>
</dbReference>
<organism evidence="4 5">
    <name type="scientific">Colletotrichum incanum</name>
    <name type="common">Soybean anthracnose fungus</name>
    <dbReference type="NCBI Taxonomy" id="1573173"/>
    <lineage>
        <taxon>Eukaryota</taxon>
        <taxon>Fungi</taxon>
        <taxon>Dikarya</taxon>
        <taxon>Ascomycota</taxon>
        <taxon>Pezizomycotina</taxon>
        <taxon>Sordariomycetes</taxon>
        <taxon>Hypocreomycetidae</taxon>
        <taxon>Glomerellales</taxon>
        <taxon>Glomerellaceae</taxon>
        <taxon>Colletotrichum</taxon>
        <taxon>Colletotrichum spaethianum species complex</taxon>
    </lineage>
</organism>
<reference evidence="4 5" key="1">
    <citation type="submission" date="2015-06" db="EMBL/GenBank/DDBJ databases">
        <title>Survival trade-offs in plant roots during colonization by closely related pathogenic and mutualistic fungi.</title>
        <authorList>
            <person name="Hacquard S."/>
            <person name="Kracher B."/>
            <person name="Hiruma K."/>
            <person name="Weinman A."/>
            <person name="Muench P."/>
            <person name="Garrido Oter R."/>
            <person name="Ver Loren van Themaat E."/>
            <person name="Dallerey J.-F."/>
            <person name="Damm U."/>
            <person name="Henrissat B."/>
            <person name="Lespinet O."/>
            <person name="Thon M."/>
            <person name="Kemen E."/>
            <person name="McHardy A.C."/>
            <person name="Schulze-Lefert P."/>
            <person name="O'Connell R.J."/>
        </authorList>
    </citation>
    <scope>NUCLEOTIDE SEQUENCE [LARGE SCALE GENOMIC DNA]</scope>
    <source>
        <strain evidence="4 5">MAFF 238704</strain>
    </source>
</reference>
<evidence type="ECO:0000313" key="5">
    <source>
        <dbReference type="Proteomes" id="UP000076584"/>
    </source>
</evidence>
<dbReference type="PROSITE" id="PS50013">
    <property type="entry name" value="CHROMO_2"/>
    <property type="match status" value="1"/>
</dbReference>
<dbReference type="SUPFAM" id="SSF54160">
    <property type="entry name" value="Chromo domain-like"/>
    <property type="match status" value="1"/>
</dbReference>
<gene>
    <name evidence="4" type="ORF">CI238_09449</name>
</gene>
<evidence type="ECO:0000313" key="4">
    <source>
        <dbReference type="EMBL" id="KZL82197.1"/>
    </source>
</evidence>
<dbReference type="AlphaFoldDB" id="A0A167C6K7"/>
<evidence type="ECO:0000256" key="1">
    <source>
        <dbReference type="ARBA" id="ARBA00011353"/>
    </source>
</evidence>
<feature type="region of interest" description="Disordered" evidence="2">
    <location>
        <begin position="197"/>
        <end position="346"/>
    </location>
</feature>
<sequence length="423" mass="47400">MKKTWQPGSEPPNANASHTRQFSVTTFLRSLLRNQYRSTVSIYPYSVAAAMPRGRPPSKLAEQDFPYDAIKKIVAHSLDPDTALVTFTVLVKGAREDLSEWDVQEHRPTLLYDYWASFKGRTRQDVLAIGELYHPFRFLRHRRVRGQWQVLVQWLGYSDEGEDVSWEPAAKMRIDAPGVMSDYCGYVDDESAKSALLGPMARTDNNEDDGLEKEDAKPSVGTPAPTRQTSKRKRESLAEQPVPVSDKRRRSSRYDSTPATKSPVPKVSTSKRRQSQVSPDAALPPQMTPKSTISTKRQSKLPVDANANGAHSHAESQPQSQPQSRRKSTRAASVATPGATASQRLSPADVPRTMLWFMDDFTVGDMQKVCRFIDEHCTGKLRLPLYSGGDWDGKAASGRWEDVFMVSPLGRLGRYDNEDEKAE</sequence>
<protein>
    <submittedName>
        <fullName evidence="4">Chromo domain-containing protein</fullName>
    </submittedName>
</protein>
<dbReference type="CDD" id="cd00024">
    <property type="entry name" value="CD_CSD"/>
    <property type="match status" value="1"/>
</dbReference>
<evidence type="ECO:0000256" key="2">
    <source>
        <dbReference type="SAM" id="MobiDB-lite"/>
    </source>
</evidence>
<dbReference type="EMBL" id="LFIW01001488">
    <property type="protein sequence ID" value="KZL82197.1"/>
    <property type="molecule type" value="Genomic_DNA"/>
</dbReference>